<comment type="caution">
    <text evidence="3">The sequence shown here is derived from an EMBL/GenBank/DDBJ whole genome shotgun (WGS) entry which is preliminary data.</text>
</comment>
<evidence type="ECO:0008006" key="5">
    <source>
        <dbReference type="Google" id="ProtNLM"/>
    </source>
</evidence>
<organism evidence="3 4">
    <name type="scientific">Brachybacterium aquaticum</name>
    <dbReference type="NCBI Taxonomy" id="1432564"/>
    <lineage>
        <taxon>Bacteria</taxon>
        <taxon>Bacillati</taxon>
        <taxon>Actinomycetota</taxon>
        <taxon>Actinomycetes</taxon>
        <taxon>Micrococcales</taxon>
        <taxon>Dermabacteraceae</taxon>
        <taxon>Brachybacterium</taxon>
    </lineage>
</organism>
<dbReference type="Proteomes" id="UP000588158">
    <property type="component" value="Unassembled WGS sequence"/>
</dbReference>
<keyword evidence="2" id="KW-1133">Transmembrane helix</keyword>
<protein>
    <recommendedName>
        <fullName evidence="5">DUF4245 domain-containing protein</fullName>
    </recommendedName>
</protein>
<feature type="compositionally biased region" description="Low complexity" evidence="1">
    <location>
        <begin position="25"/>
        <end position="34"/>
    </location>
</feature>
<dbReference type="RefSeq" id="WP_246375128.1">
    <property type="nucleotide sequence ID" value="NZ_JACHLZ010000001.1"/>
</dbReference>
<proteinExistence type="predicted"/>
<sequence length="229" mass="23868">MHDVQHDTPAAEPEVARVARDDAPSDGPSDGPAAQPAPGPRPRPKSSYELPTRQNTVLRNILWALGLTMAVVVVMAVAFFGVGADLEREPLENSEVDVAASAERAQDLAAFPVAAPAPGEAWAERSARFTDGQNQRWQVQYSSPSGAHVTLTQEGELSAPMLSAALPGAAVQEDLEIEGTTCQVLAGGDEDDRTGIACEGEGFGLVVAGTADRAELEELTAAALTSTRG</sequence>
<keyword evidence="2" id="KW-0472">Membrane</keyword>
<reference evidence="3 4" key="1">
    <citation type="submission" date="2020-08" db="EMBL/GenBank/DDBJ databases">
        <title>Sequencing the genomes of 1000 actinobacteria strains.</title>
        <authorList>
            <person name="Klenk H.-P."/>
        </authorList>
    </citation>
    <scope>NUCLEOTIDE SEQUENCE [LARGE SCALE GENOMIC DNA]</scope>
    <source>
        <strain evidence="3 4">DSM 28796</strain>
    </source>
</reference>
<evidence type="ECO:0000256" key="2">
    <source>
        <dbReference type="SAM" id="Phobius"/>
    </source>
</evidence>
<feature type="transmembrane region" description="Helical" evidence="2">
    <location>
        <begin position="61"/>
        <end position="82"/>
    </location>
</feature>
<feature type="compositionally biased region" description="Basic and acidic residues" evidence="1">
    <location>
        <begin position="14"/>
        <end position="23"/>
    </location>
</feature>
<evidence type="ECO:0000256" key="1">
    <source>
        <dbReference type="SAM" id="MobiDB-lite"/>
    </source>
</evidence>
<name>A0A841A9U0_9MICO</name>
<evidence type="ECO:0000313" key="3">
    <source>
        <dbReference type="EMBL" id="MBB5830713.1"/>
    </source>
</evidence>
<feature type="region of interest" description="Disordered" evidence="1">
    <location>
        <begin position="1"/>
        <end position="51"/>
    </location>
</feature>
<dbReference type="InterPro" id="IPR025339">
    <property type="entry name" value="DUF4245"/>
</dbReference>
<keyword evidence="2" id="KW-0812">Transmembrane</keyword>
<gene>
    <name evidence="3" type="ORF">HNR70_000526</name>
</gene>
<dbReference type="EMBL" id="JACHLZ010000001">
    <property type="protein sequence ID" value="MBB5830713.1"/>
    <property type="molecule type" value="Genomic_DNA"/>
</dbReference>
<keyword evidence="4" id="KW-1185">Reference proteome</keyword>
<dbReference type="AlphaFoldDB" id="A0A841A9U0"/>
<evidence type="ECO:0000313" key="4">
    <source>
        <dbReference type="Proteomes" id="UP000588158"/>
    </source>
</evidence>
<dbReference type="Pfam" id="PF14030">
    <property type="entry name" value="DUF4245"/>
    <property type="match status" value="1"/>
</dbReference>
<accession>A0A841A9U0</accession>